<organism evidence="1 2">
    <name type="scientific">Paraburkholderia kururiensis</name>
    <dbReference type="NCBI Taxonomy" id="984307"/>
    <lineage>
        <taxon>Bacteria</taxon>
        <taxon>Pseudomonadati</taxon>
        <taxon>Pseudomonadota</taxon>
        <taxon>Betaproteobacteria</taxon>
        <taxon>Burkholderiales</taxon>
        <taxon>Burkholderiaceae</taxon>
        <taxon>Paraburkholderia</taxon>
    </lineage>
</organism>
<evidence type="ECO:0000313" key="2">
    <source>
        <dbReference type="Proteomes" id="UP001325479"/>
    </source>
</evidence>
<reference evidence="1 2" key="1">
    <citation type="submission" date="2023-12" db="EMBL/GenBank/DDBJ databases">
        <title>Genome sequencing and assembly of bacterial species from a model synthetic community.</title>
        <authorList>
            <person name="Hogle S.L."/>
        </authorList>
    </citation>
    <scope>NUCLEOTIDE SEQUENCE [LARGE SCALE GENOMIC DNA]</scope>
    <source>
        <strain evidence="1 2">HAMBI 2494</strain>
    </source>
</reference>
<sequence length="88" mass="9714">MDQGTAVASAVAAQLTLDHWWPPQDSTKKMGVDYLYTNNSMPIFLAKIKNRLASGNPPYYFSFDSTFSNSCLAMTAPQLMNSINSKTT</sequence>
<dbReference type="EMBL" id="CP139965">
    <property type="protein sequence ID" value="WQD75530.1"/>
    <property type="molecule type" value="Genomic_DNA"/>
</dbReference>
<dbReference type="RefSeq" id="WP_157977938.1">
    <property type="nucleotide sequence ID" value="NZ_CP139965.1"/>
</dbReference>
<keyword evidence="2" id="KW-1185">Reference proteome</keyword>
<dbReference type="Proteomes" id="UP001325479">
    <property type="component" value="Chromosome"/>
</dbReference>
<proteinExistence type="predicted"/>
<protein>
    <submittedName>
        <fullName evidence="1">Uncharacterized protein</fullName>
    </submittedName>
</protein>
<gene>
    <name evidence="1" type="ORF">U0042_15305</name>
</gene>
<name>A0ABZ0WDX3_9BURK</name>
<accession>A0ABZ0WDX3</accession>
<evidence type="ECO:0000313" key="1">
    <source>
        <dbReference type="EMBL" id="WQD75530.1"/>
    </source>
</evidence>